<sequence>MMSCLLLPAKPFPSSSLTTLVSCGSIHSAMVHVAAAKVSFRSRCTCMLLGSLPLMLLLLWQAHPVCLVVPNVPKQQTHSNGHLQASNQKEASYQDQCCPSRQITARQFFSWKHSFALYVVDPFPITNLAE</sequence>
<organism evidence="1 2">
    <name type="scientific">Seminavis robusta</name>
    <dbReference type="NCBI Taxonomy" id="568900"/>
    <lineage>
        <taxon>Eukaryota</taxon>
        <taxon>Sar</taxon>
        <taxon>Stramenopiles</taxon>
        <taxon>Ochrophyta</taxon>
        <taxon>Bacillariophyta</taxon>
        <taxon>Bacillariophyceae</taxon>
        <taxon>Bacillariophycidae</taxon>
        <taxon>Naviculales</taxon>
        <taxon>Naviculaceae</taxon>
        <taxon>Seminavis</taxon>
    </lineage>
</organism>
<dbReference type="EMBL" id="CAICTM010000593">
    <property type="protein sequence ID" value="CAB9513485.1"/>
    <property type="molecule type" value="Genomic_DNA"/>
</dbReference>
<dbReference type="Proteomes" id="UP001153069">
    <property type="component" value="Unassembled WGS sequence"/>
</dbReference>
<evidence type="ECO:0000313" key="1">
    <source>
        <dbReference type="EMBL" id="CAB9513485.1"/>
    </source>
</evidence>
<evidence type="ECO:0000313" key="2">
    <source>
        <dbReference type="Proteomes" id="UP001153069"/>
    </source>
</evidence>
<name>A0A9N8E7G5_9STRA</name>
<proteinExistence type="predicted"/>
<comment type="caution">
    <text evidence="1">The sequence shown here is derived from an EMBL/GenBank/DDBJ whole genome shotgun (WGS) entry which is preliminary data.</text>
</comment>
<dbReference type="AlphaFoldDB" id="A0A9N8E7G5"/>
<gene>
    <name evidence="1" type="ORF">SEMRO_594_G172481.1</name>
</gene>
<accession>A0A9N8E7G5</accession>
<protein>
    <submittedName>
        <fullName evidence="1">Uncharacterized protein</fullName>
    </submittedName>
</protein>
<reference evidence="1" key="1">
    <citation type="submission" date="2020-06" db="EMBL/GenBank/DDBJ databases">
        <authorList>
            <consortium name="Plant Systems Biology data submission"/>
        </authorList>
    </citation>
    <scope>NUCLEOTIDE SEQUENCE</scope>
    <source>
        <strain evidence="1">D6</strain>
    </source>
</reference>
<keyword evidence="2" id="KW-1185">Reference proteome</keyword>